<dbReference type="PANTHER" id="PTHR30401:SF0">
    <property type="entry name" value="TRNA 2-SELENOURIDINE SYNTHASE"/>
    <property type="match status" value="1"/>
</dbReference>
<evidence type="ECO:0000256" key="1">
    <source>
        <dbReference type="ARBA" id="ARBA00023266"/>
    </source>
</evidence>
<dbReference type="STRING" id="337701.SAMN05444398_101806"/>
<dbReference type="GO" id="GO:0043828">
    <property type="term" value="F:tRNA 2-selenouridine synthase activity"/>
    <property type="evidence" value="ECO:0007669"/>
    <property type="project" value="InterPro"/>
</dbReference>
<dbReference type="NCBIfam" id="TIGR03167">
    <property type="entry name" value="tRNA_sel_U_synt"/>
    <property type="match status" value="1"/>
</dbReference>
<dbReference type="PROSITE" id="PS00380">
    <property type="entry name" value="RHODANESE_1"/>
    <property type="match status" value="1"/>
</dbReference>
<dbReference type="PANTHER" id="PTHR30401">
    <property type="entry name" value="TRNA 2-SELENOURIDINE SYNTHASE"/>
    <property type="match status" value="1"/>
</dbReference>
<sequence>MKLTLSDLGDLANLPADTVIDARSPSEYAEDHLPGAINLPSLSDAERAEVGTIYVQQDRFLARKIGAAHVARNVAAHLEGPLADKPGGWRPLVYCWRGGQRSGAFATILSQIGWRVRLLDGGYRSYRRLVARLLHDTPLALRPVLLDGNTGTAKTRLLGLLADRGWQVIDLEALANHRGSALGAQDGGQPSQKLFEGRLAQVIARLDPARPVVIEAESSKVGERILPPSLWKAMCAAPVVEVTAPLPERARYLAHAYADIAGDTAQLSQQLDLLRPLRGHKQVDEWHAMAEQGALTSLAASLVEVHYDPGYERARKRTALTPPDRVTLERLDDDGLQSALPRLEAALIRAATP</sequence>
<dbReference type="Gene3D" id="3.40.250.10">
    <property type="entry name" value="Rhodanese-like domain"/>
    <property type="match status" value="1"/>
</dbReference>
<name>A0A1M6YCZ7_9RHOB</name>
<protein>
    <submittedName>
        <fullName evidence="3">tRNA 2-selenouridine synthase</fullName>
    </submittedName>
</protein>
<keyword evidence="4" id="KW-1185">Reference proteome</keyword>
<feature type="domain" description="Rhodanese" evidence="2">
    <location>
        <begin position="13"/>
        <end position="135"/>
    </location>
</feature>
<dbReference type="GO" id="GO:0004792">
    <property type="term" value="F:thiosulfate-cyanide sulfurtransferase activity"/>
    <property type="evidence" value="ECO:0007669"/>
    <property type="project" value="InterPro"/>
</dbReference>
<dbReference type="NCBIfam" id="NF008752">
    <property type="entry name" value="PRK11784.1-4"/>
    <property type="match status" value="1"/>
</dbReference>
<proteinExistence type="predicted"/>
<dbReference type="InterPro" id="IPR058840">
    <property type="entry name" value="AAA_SelU"/>
</dbReference>
<gene>
    <name evidence="3" type="ORF">SAMN05444398_101806</name>
</gene>
<dbReference type="Pfam" id="PF00581">
    <property type="entry name" value="Rhodanese"/>
    <property type="match status" value="1"/>
</dbReference>
<keyword evidence="1" id="KW-0711">Selenium</keyword>
<dbReference type="Proteomes" id="UP000183974">
    <property type="component" value="Unassembled WGS sequence"/>
</dbReference>
<evidence type="ECO:0000313" key="4">
    <source>
        <dbReference type="Proteomes" id="UP000183974"/>
    </source>
</evidence>
<organism evidence="3 4">
    <name type="scientific">Roseovarius pacificus</name>
    <dbReference type="NCBI Taxonomy" id="337701"/>
    <lineage>
        <taxon>Bacteria</taxon>
        <taxon>Pseudomonadati</taxon>
        <taxon>Pseudomonadota</taxon>
        <taxon>Alphaproteobacteria</taxon>
        <taxon>Rhodobacterales</taxon>
        <taxon>Roseobacteraceae</taxon>
        <taxon>Roseovarius</taxon>
    </lineage>
</organism>
<dbReference type="GO" id="GO:0002098">
    <property type="term" value="P:tRNA wobble uridine modification"/>
    <property type="evidence" value="ECO:0007669"/>
    <property type="project" value="InterPro"/>
</dbReference>
<dbReference type="InterPro" id="IPR001307">
    <property type="entry name" value="Thiosulphate_STrfase_CS"/>
</dbReference>
<evidence type="ECO:0000259" key="2">
    <source>
        <dbReference type="PROSITE" id="PS50206"/>
    </source>
</evidence>
<dbReference type="PROSITE" id="PS50206">
    <property type="entry name" value="RHODANESE_3"/>
    <property type="match status" value="1"/>
</dbReference>
<dbReference type="InterPro" id="IPR036873">
    <property type="entry name" value="Rhodanese-like_dom_sf"/>
</dbReference>
<reference evidence="3 4" key="1">
    <citation type="submission" date="2016-11" db="EMBL/GenBank/DDBJ databases">
        <authorList>
            <person name="Jaros S."/>
            <person name="Januszkiewicz K."/>
            <person name="Wedrychowicz H."/>
        </authorList>
    </citation>
    <scope>NUCLEOTIDE SEQUENCE [LARGE SCALE GENOMIC DNA]</scope>
    <source>
        <strain evidence="3 4">DSM 29589</strain>
    </source>
</reference>
<dbReference type="NCBIfam" id="NF008750">
    <property type="entry name" value="PRK11784.1-2"/>
    <property type="match status" value="1"/>
</dbReference>
<accession>A0A1M6YCZ7</accession>
<dbReference type="OrthoDB" id="9808735at2"/>
<dbReference type="InterPro" id="IPR001763">
    <property type="entry name" value="Rhodanese-like_dom"/>
</dbReference>
<dbReference type="SMART" id="SM00450">
    <property type="entry name" value="RHOD"/>
    <property type="match status" value="1"/>
</dbReference>
<evidence type="ECO:0000313" key="3">
    <source>
        <dbReference type="EMBL" id="SHL16118.1"/>
    </source>
</evidence>
<dbReference type="InterPro" id="IPR017582">
    <property type="entry name" value="SelU"/>
</dbReference>
<dbReference type="AlphaFoldDB" id="A0A1M6YCZ7"/>
<dbReference type="Pfam" id="PF26341">
    <property type="entry name" value="AAA_SelU"/>
    <property type="match status" value="1"/>
</dbReference>
<dbReference type="RefSeq" id="WP_073032966.1">
    <property type="nucleotide sequence ID" value="NZ_BMLR01000001.1"/>
</dbReference>
<dbReference type="SUPFAM" id="SSF52821">
    <property type="entry name" value="Rhodanese/Cell cycle control phosphatase"/>
    <property type="match status" value="1"/>
</dbReference>
<dbReference type="EMBL" id="FRBR01000001">
    <property type="protein sequence ID" value="SHL16118.1"/>
    <property type="molecule type" value="Genomic_DNA"/>
</dbReference>